<evidence type="ECO:0000313" key="1">
    <source>
        <dbReference type="EMBL" id="MBT0773310.1"/>
    </source>
</evidence>
<evidence type="ECO:0000313" key="2">
    <source>
        <dbReference type="Proteomes" id="UP001197247"/>
    </source>
</evidence>
<sequence>MVFPGLLQIEPARPRPGFVAVTFLTGARLTVHVPHARVQEILSWWLAIAPEVAVDGYIPPEALEQFRADVIAAAVPDDPGEAF</sequence>
<keyword evidence="2" id="KW-1185">Reference proteome</keyword>
<comment type="caution">
    <text evidence="1">The sequence shown here is derived from an EMBL/GenBank/DDBJ whole genome shotgun (WGS) entry which is preliminary data.</text>
</comment>
<proteinExistence type="predicted"/>
<evidence type="ECO:0008006" key="3">
    <source>
        <dbReference type="Google" id="ProtNLM"/>
    </source>
</evidence>
<name>A0ABS5TQC2_9ACTN</name>
<protein>
    <recommendedName>
        <fullName evidence="3">WYL domain-containing protein</fullName>
    </recommendedName>
</protein>
<dbReference type="RefSeq" id="WP_214159846.1">
    <property type="nucleotide sequence ID" value="NZ_JAHBAY010000016.1"/>
</dbReference>
<reference evidence="1 2" key="1">
    <citation type="submission" date="2021-05" db="EMBL/GenBank/DDBJ databases">
        <title>Kineosporia and Streptomyces sp. nov. two new marine actinobacteria isolated from Coral.</title>
        <authorList>
            <person name="Buangrab K."/>
            <person name="Sutthacheep M."/>
            <person name="Yeemin T."/>
            <person name="Harunari E."/>
            <person name="Igarashi Y."/>
            <person name="Kanchanasin P."/>
            <person name="Tanasupawat S."/>
            <person name="Phongsopitanun W."/>
        </authorList>
    </citation>
    <scope>NUCLEOTIDE SEQUENCE [LARGE SCALE GENOMIC DNA]</scope>
    <source>
        <strain evidence="1 2">J2-2</strain>
    </source>
</reference>
<gene>
    <name evidence="1" type="ORF">KIH74_30475</name>
</gene>
<dbReference type="EMBL" id="JAHBAY010000016">
    <property type="protein sequence ID" value="MBT0773310.1"/>
    <property type="molecule type" value="Genomic_DNA"/>
</dbReference>
<organism evidence="1 2">
    <name type="scientific">Kineosporia corallincola</name>
    <dbReference type="NCBI Taxonomy" id="2835133"/>
    <lineage>
        <taxon>Bacteria</taxon>
        <taxon>Bacillati</taxon>
        <taxon>Actinomycetota</taxon>
        <taxon>Actinomycetes</taxon>
        <taxon>Kineosporiales</taxon>
        <taxon>Kineosporiaceae</taxon>
        <taxon>Kineosporia</taxon>
    </lineage>
</organism>
<accession>A0ABS5TQC2</accession>
<dbReference type="Proteomes" id="UP001197247">
    <property type="component" value="Unassembled WGS sequence"/>
</dbReference>